<gene>
    <name evidence="2" type="ORF">SAMN05216180_1691</name>
</gene>
<keyword evidence="3" id="KW-1185">Reference proteome</keyword>
<dbReference type="PANTHER" id="PTHR37298">
    <property type="entry name" value="UPF0111 PROTEIN YKAA"/>
    <property type="match status" value="1"/>
</dbReference>
<comment type="similarity">
    <text evidence="1">Belongs to the UPF0111 family.</text>
</comment>
<dbReference type="InterPro" id="IPR018445">
    <property type="entry name" value="Put_Phosphate_transp_reg"/>
</dbReference>
<dbReference type="STRING" id="474960.SAMN05216180_1691"/>
<dbReference type="EMBL" id="FOCG01000001">
    <property type="protein sequence ID" value="SEM77362.1"/>
    <property type="molecule type" value="Genomic_DNA"/>
</dbReference>
<dbReference type="SUPFAM" id="SSF109755">
    <property type="entry name" value="PhoU-like"/>
    <property type="match status" value="1"/>
</dbReference>
<reference evidence="2 3" key="1">
    <citation type="submission" date="2016-10" db="EMBL/GenBank/DDBJ databases">
        <authorList>
            <person name="de Groot N.N."/>
        </authorList>
    </citation>
    <scope>NUCLEOTIDE SEQUENCE [LARGE SCALE GENOMIC DNA]</scope>
    <source>
        <strain evidence="2 3">CGMCC 1.5070</strain>
    </source>
</reference>
<dbReference type="OrthoDB" id="9797568at2"/>
<dbReference type="Proteomes" id="UP000199158">
    <property type="component" value="Unassembled WGS sequence"/>
</dbReference>
<name>A0A1H8B350_9FIRM</name>
<protein>
    <recommendedName>
        <fullName evidence="4">Phosphate transport regulator</fullName>
    </recommendedName>
</protein>
<dbReference type="AlphaFoldDB" id="A0A1H8B350"/>
<evidence type="ECO:0000313" key="2">
    <source>
        <dbReference type="EMBL" id="SEM77362.1"/>
    </source>
</evidence>
<dbReference type="InterPro" id="IPR052912">
    <property type="entry name" value="UPF0111_domain"/>
</dbReference>
<dbReference type="InterPro" id="IPR038078">
    <property type="entry name" value="PhoU-like_sf"/>
</dbReference>
<proteinExistence type="inferred from homology"/>
<evidence type="ECO:0000256" key="1">
    <source>
        <dbReference type="ARBA" id="ARBA00008591"/>
    </source>
</evidence>
<evidence type="ECO:0008006" key="4">
    <source>
        <dbReference type="Google" id="ProtNLM"/>
    </source>
</evidence>
<sequence length="207" mass="24242">MSSKKDYNYYDMFVKMVDYSCQSAEILHNLFTNFDTEQLQEKIVEMHNLEHGADMCKHDMMNKLVREFITPIEREDIMELAQELDEVTDNIEDVLLRVYMYNITTIHPEALEFSNVIVSCCKALKKAMEEFHNFRKSTTVQTSIIEINRLEEVGDKLYTESVRKLYVNCKDPIEIIAWTETLDRLEKCCDACEHAANVVESVIMKNS</sequence>
<dbReference type="Pfam" id="PF01865">
    <property type="entry name" value="PhoU_div"/>
    <property type="match status" value="1"/>
</dbReference>
<organism evidence="2 3">
    <name type="scientific">Hydrogenoanaerobacterium saccharovorans</name>
    <dbReference type="NCBI Taxonomy" id="474960"/>
    <lineage>
        <taxon>Bacteria</taxon>
        <taxon>Bacillati</taxon>
        <taxon>Bacillota</taxon>
        <taxon>Clostridia</taxon>
        <taxon>Eubacteriales</taxon>
        <taxon>Oscillospiraceae</taxon>
        <taxon>Hydrogenoanaerobacterium</taxon>
    </lineage>
</organism>
<dbReference type="Gene3D" id="1.20.58.220">
    <property type="entry name" value="Phosphate transport system protein phou homolog 2, domain 2"/>
    <property type="match status" value="1"/>
</dbReference>
<dbReference type="PANTHER" id="PTHR37298:SF1">
    <property type="entry name" value="UPF0111 PROTEIN YKAA"/>
    <property type="match status" value="1"/>
</dbReference>
<dbReference type="RefSeq" id="WP_092753525.1">
    <property type="nucleotide sequence ID" value="NZ_FOCG01000001.1"/>
</dbReference>
<evidence type="ECO:0000313" key="3">
    <source>
        <dbReference type="Proteomes" id="UP000199158"/>
    </source>
</evidence>
<accession>A0A1H8B350</accession>